<evidence type="ECO:0000256" key="1">
    <source>
        <dbReference type="SAM" id="MobiDB-lite"/>
    </source>
</evidence>
<feature type="non-terminal residue" evidence="2">
    <location>
        <position position="113"/>
    </location>
</feature>
<feature type="region of interest" description="Disordered" evidence="1">
    <location>
        <begin position="60"/>
        <end position="113"/>
    </location>
</feature>
<proteinExistence type="evidence at transcript level"/>
<sequence length="113" mass="12998">NEHRHTRTHNLKMGDFDICKQNLTNKLTTPYDPKPYTITEINGARITARRGQTTITRNSSFFTPVPACTNPRRNEETDDTDATWFTTNPYEIDADSTPQNHQAPEPDEPFDVF</sequence>
<name>A0A090XC00_IXORI</name>
<dbReference type="AlphaFoldDB" id="A0A090XC00"/>
<evidence type="ECO:0000313" key="2">
    <source>
        <dbReference type="EMBL" id="JAC93794.1"/>
    </source>
</evidence>
<feature type="non-terminal residue" evidence="2">
    <location>
        <position position="1"/>
    </location>
</feature>
<protein>
    <submittedName>
        <fullName evidence="2">Uncharacterized protein</fullName>
    </submittedName>
</protein>
<dbReference type="EMBL" id="GBIH01000916">
    <property type="protein sequence ID" value="JAC93794.1"/>
    <property type="molecule type" value="mRNA"/>
</dbReference>
<accession>A0A090XC00</accession>
<reference evidence="2" key="1">
    <citation type="journal article" date="2015" name="PLoS Negl. Trop. Dis.">
        <title>Deep Sequencing Analysis of the Ixodes ricinus Haemocytome.</title>
        <authorList>
            <person name="Kotsyfakis M."/>
            <person name="Kopacek P."/>
            <person name="Franta Z."/>
            <person name="Pedra J.H."/>
            <person name="Ribeiro J.M."/>
        </authorList>
    </citation>
    <scope>NUCLEOTIDE SEQUENCE</scope>
</reference>
<organism evidence="2">
    <name type="scientific">Ixodes ricinus</name>
    <name type="common">Common tick</name>
    <name type="synonym">Acarus ricinus</name>
    <dbReference type="NCBI Taxonomy" id="34613"/>
    <lineage>
        <taxon>Eukaryota</taxon>
        <taxon>Metazoa</taxon>
        <taxon>Ecdysozoa</taxon>
        <taxon>Arthropoda</taxon>
        <taxon>Chelicerata</taxon>
        <taxon>Arachnida</taxon>
        <taxon>Acari</taxon>
        <taxon>Parasitiformes</taxon>
        <taxon>Ixodida</taxon>
        <taxon>Ixodoidea</taxon>
        <taxon>Ixodidae</taxon>
        <taxon>Ixodinae</taxon>
        <taxon>Ixodes</taxon>
    </lineage>
</organism>